<feature type="transmembrane region" description="Helical" evidence="1">
    <location>
        <begin position="12"/>
        <end position="33"/>
    </location>
</feature>
<dbReference type="GeneID" id="57977460"/>
<dbReference type="NCBIfam" id="NF007886">
    <property type="entry name" value="PRK10591.1-5"/>
    <property type="match status" value="1"/>
</dbReference>
<evidence type="ECO:0000313" key="2">
    <source>
        <dbReference type="EMBL" id="ABG12587.1"/>
    </source>
</evidence>
<keyword evidence="1" id="KW-0812">Transmembrane</keyword>
<proteinExistence type="predicted"/>
<sequence length="104" mass="10997">MRSLGNMPRIVIISEVLGLLLLVVAYLSINNYLSLPGEMGTPTAAIMMIFVGVGLMIPAAVCIVWRVASGFGPLLGSADRISTPQKASEEKLAAKSKKSGQDNH</sequence>
<dbReference type="InterPro" id="IPR010815">
    <property type="entry name" value="DUF1418"/>
</dbReference>
<feature type="transmembrane region" description="Helical" evidence="1">
    <location>
        <begin position="45"/>
        <end position="65"/>
    </location>
</feature>
<protein>
    <submittedName>
        <fullName evidence="2">Putative membrane protein</fullName>
    </submittedName>
</protein>
<evidence type="ECO:0000256" key="1">
    <source>
        <dbReference type="SAM" id="Phobius"/>
    </source>
</evidence>
<gene>
    <name evidence="2" type="ordered locus">YPA_0619</name>
</gene>
<dbReference type="PATRIC" id="fig|360102.15.peg.3649"/>
<dbReference type="HOGENOM" id="CLU_161289_0_0_6"/>
<keyword evidence="1" id="KW-1133">Transmembrane helix</keyword>
<dbReference type="EMBL" id="CP000308">
    <property type="protein sequence ID" value="ABG12587.1"/>
    <property type="molecule type" value="Genomic_DNA"/>
</dbReference>
<dbReference type="AlphaFoldDB" id="A0A0E1NXW2"/>
<reference evidence="2 3" key="1">
    <citation type="journal article" date="2006" name="J. Bacteriol.">
        <title>Complete genome sequence of Yersinia pestis strains Antiqua and Nepal516: evidence of gene reduction in an emerging pathogen.</title>
        <authorList>
            <person name="Chain P.S."/>
            <person name="Hu P."/>
            <person name="Malfatti S.A."/>
            <person name="Radnedge L."/>
            <person name="Larimer F."/>
            <person name="Vergez L.M."/>
            <person name="Worsham P."/>
            <person name="Chu M.C."/>
            <person name="Andersen G.L."/>
        </authorList>
    </citation>
    <scope>NUCLEOTIDE SEQUENCE [LARGE SCALE GENOMIC DNA]</scope>
    <source>
        <strain evidence="2 3">Antiqua</strain>
    </source>
</reference>
<name>A0A0E1NXW2_YERPA</name>
<dbReference type="Proteomes" id="UP000001971">
    <property type="component" value="Chromosome"/>
</dbReference>
<dbReference type="Pfam" id="PF07214">
    <property type="entry name" value="DUF1418"/>
    <property type="match status" value="1"/>
</dbReference>
<dbReference type="RefSeq" id="WP_002216036.1">
    <property type="nucleotide sequence ID" value="NC_008150.1"/>
</dbReference>
<organism evidence="2 3">
    <name type="scientific">Yersinia pestis bv. Antiqua (strain Antiqua)</name>
    <dbReference type="NCBI Taxonomy" id="360102"/>
    <lineage>
        <taxon>Bacteria</taxon>
        <taxon>Pseudomonadati</taxon>
        <taxon>Pseudomonadota</taxon>
        <taxon>Gammaproteobacteria</taxon>
        <taxon>Enterobacterales</taxon>
        <taxon>Yersiniaceae</taxon>
        <taxon>Yersinia</taxon>
    </lineage>
</organism>
<evidence type="ECO:0000313" key="3">
    <source>
        <dbReference type="Proteomes" id="UP000001971"/>
    </source>
</evidence>
<dbReference type="KEGG" id="ypa:YPA_0619"/>
<accession>A0A0E1NXW2</accession>
<keyword evidence="1" id="KW-0472">Membrane</keyword>